<dbReference type="SMART" id="SM00388">
    <property type="entry name" value="HisKA"/>
    <property type="match status" value="1"/>
</dbReference>
<evidence type="ECO:0000256" key="1">
    <source>
        <dbReference type="ARBA" id="ARBA00000085"/>
    </source>
</evidence>
<dbReference type="InterPro" id="IPR003661">
    <property type="entry name" value="HisK_dim/P_dom"/>
</dbReference>
<dbReference type="Gene3D" id="3.30.450.40">
    <property type="match status" value="1"/>
</dbReference>
<evidence type="ECO:0000256" key="4">
    <source>
        <dbReference type="ARBA" id="ARBA00022679"/>
    </source>
</evidence>
<feature type="domain" description="Histidine kinase" evidence="9">
    <location>
        <begin position="398"/>
        <end position="608"/>
    </location>
</feature>
<dbReference type="InterPro" id="IPR005467">
    <property type="entry name" value="His_kinase_dom"/>
</dbReference>
<dbReference type="GO" id="GO:0000155">
    <property type="term" value="F:phosphorelay sensor kinase activity"/>
    <property type="evidence" value="ECO:0007669"/>
    <property type="project" value="InterPro"/>
</dbReference>
<evidence type="ECO:0000256" key="3">
    <source>
        <dbReference type="ARBA" id="ARBA00022553"/>
    </source>
</evidence>
<dbReference type="CDD" id="cd00082">
    <property type="entry name" value="HisKA"/>
    <property type="match status" value="1"/>
</dbReference>
<evidence type="ECO:0000256" key="7">
    <source>
        <dbReference type="ARBA" id="ARBA00022840"/>
    </source>
</evidence>
<dbReference type="Pfam" id="PF02518">
    <property type="entry name" value="HATPase_c"/>
    <property type="match status" value="1"/>
</dbReference>
<keyword evidence="3" id="KW-0597">Phosphoprotein</keyword>
<dbReference type="InterPro" id="IPR036097">
    <property type="entry name" value="HisK_dim/P_sf"/>
</dbReference>
<dbReference type="RefSeq" id="WP_157671904.1">
    <property type="nucleotide sequence ID" value="NZ_CP010802.1"/>
</dbReference>
<evidence type="ECO:0000256" key="2">
    <source>
        <dbReference type="ARBA" id="ARBA00012438"/>
    </source>
</evidence>
<reference evidence="10 11" key="1">
    <citation type="submission" date="2015-07" db="EMBL/GenBank/DDBJ databases">
        <title>Isolation and Genomic Characterization of a Novel Halophilic Metal-Reducing Deltaproteobacterium from the Deep Subsurface.</title>
        <authorList>
            <person name="Badalamenti J.P."/>
            <person name="Summers Z.M."/>
            <person name="Gralnick J.A."/>
            <person name="Bond D.R."/>
        </authorList>
    </citation>
    <scope>NUCLEOTIDE SEQUENCE [LARGE SCALE GENOMIC DNA]</scope>
    <source>
        <strain evidence="10 11">WTL</strain>
    </source>
</reference>
<dbReference type="SUPFAM" id="SSF55874">
    <property type="entry name" value="ATPase domain of HSP90 chaperone/DNA topoisomerase II/histidine kinase"/>
    <property type="match status" value="1"/>
</dbReference>
<keyword evidence="4" id="KW-0808">Transferase</keyword>
<proteinExistence type="predicted"/>
<dbReference type="InterPro" id="IPR004358">
    <property type="entry name" value="Sig_transdc_His_kin-like_C"/>
</dbReference>
<evidence type="ECO:0000256" key="8">
    <source>
        <dbReference type="ARBA" id="ARBA00023012"/>
    </source>
</evidence>
<accession>A0A0M4D3L4</accession>
<keyword evidence="5" id="KW-0547">Nucleotide-binding</keyword>
<keyword evidence="11" id="KW-1185">Reference proteome</keyword>
<dbReference type="SMART" id="SM00065">
    <property type="entry name" value="GAF"/>
    <property type="match status" value="1"/>
</dbReference>
<evidence type="ECO:0000259" key="9">
    <source>
        <dbReference type="PROSITE" id="PS50109"/>
    </source>
</evidence>
<evidence type="ECO:0000313" key="10">
    <source>
        <dbReference type="EMBL" id="ALC18065.1"/>
    </source>
</evidence>
<protein>
    <recommendedName>
        <fullName evidence="2">histidine kinase</fullName>
        <ecNumber evidence="2">2.7.13.3</ecNumber>
    </recommendedName>
</protein>
<dbReference type="SMART" id="SM00387">
    <property type="entry name" value="HATPase_c"/>
    <property type="match status" value="1"/>
</dbReference>
<dbReference type="EMBL" id="CP010802">
    <property type="protein sequence ID" value="ALC18065.1"/>
    <property type="molecule type" value="Genomic_DNA"/>
</dbReference>
<dbReference type="InterPro" id="IPR036890">
    <property type="entry name" value="HATPase_C_sf"/>
</dbReference>
<dbReference type="AlphaFoldDB" id="A0A0M4D3L4"/>
<dbReference type="STRING" id="1603606.DSOUD_3346"/>
<dbReference type="OrthoDB" id="9760427at2"/>
<evidence type="ECO:0000256" key="5">
    <source>
        <dbReference type="ARBA" id="ARBA00022741"/>
    </source>
</evidence>
<evidence type="ECO:0000256" key="6">
    <source>
        <dbReference type="ARBA" id="ARBA00022777"/>
    </source>
</evidence>
<dbReference type="PRINTS" id="PR00344">
    <property type="entry name" value="BCTRLSENSOR"/>
</dbReference>
<dbReference type="SUPFAM" id="SSF55781">
    <property type="entry name" value="GAF domain-like"/>
    <property type="match status" value="1"/>
</dbReference>
<dbReference type="InterPro" id="IPR003018">
    <property type="entry name" value="GAF"/>
</dbReference>
<dbReference type="EC" id="2.7.13.3" evidence="2"/>
<dbReference type="Pfam" id="PF13492">
    <property type="entry name" value="GAF_3"/>
    <property type="match status" value="1"/>
</dbReference>
<keyword evidence="8" id="KW-0902">Two-component regulatory system</keyword>
<gene>
    <name evidence="10" type="ORF">DSOUD_3346</name>
</gene>
<dbReference type="PANTHER" id="PTHR43065:SF10">
    <property type="entry name" value="PEROXIDE STRESS-ACTIVATED HISTIDINE KINASE MAK3"/>
    <property type="match status" value="1"/>
</dbReference>
<evidence type="ECO:0000313" key="11">
    <source>
        <dbReference type="Proteomes" id="UP000057158"/>
    </source>
</evidence>
<comment type="catalytic activity">
    <reaction evidence="1">
        <text>ATP + protein L-histidine = ADP + protein N-phospho-L-histidine.</text>
        <dbReference type="EC" id="2.7.13.3"/>
    </reaction>
</comment>
<dbReference type="KEGG" id="des:DSOUD_3346"/>
<keyword evidence="6 10" id="KW-0418">Kinase</keyword>
<dbReference type="Proteomes" id="UP000057158">
    <property type="component" value="Chromosome"/>
</dbReference>
<dbReference type="Pfam" id="PF00512">
    <property type="entry name" value="HisKA"/>
    <property type="match status" value="1"/>
</dbReference>
<dbReference type="PANTHER" id="PTHR43065">
    <property type="entry name" value="SENSOR HISTIDINE KINASE"/>
    <property type="match status" value="1"/>
</dbReference>
<dbReference type="InterPro" id="IPR029016">
    <property type="entry name" value="GAF-like_dom_sf"/>
</dbReference>
<organism evidence="10 11">
    <name type="scientific">Desulfuromonas soudanensis</name>
    <dbReference type="NCBI Taxonomy" id="1603606"/>
    <lineage>
        <taxon>Bacteria</taxon>
        <taxon>Pseudomonadati</taxon>
        <taxon>Thermodesulfobacteriota</taxon>
        <taxon>Desulfuromonadia</taxon>
        <taxon>Desulfuromonadales</taxon>
        <taxon>Desulfuromonadaceae</taxon>
        <taxon>Desulfuromonas</taxon>
    </lineage>
</organism>
<dbReference type="GO" id="GO:0005524">
    <property type="term" value="F:ATP binding"/>
    <property type="evidence" value="ECO:0007669"/>
    <property type="project" value="UniProtKB-KW"/>
</dbReference>
<keyword evidence="7" id="KW-0067">ATP-binding</keyword>
<dbReference type="Gene3D" id="3.30.565.10">
    <property type="entry name" value="Histidine kinase-like ATPase, C-terminal domain"/>
    <property type="match status" value="1"/>
</dbReference>
<dbReference type="SUPFAM" id="SSF47384">
    <property type="entry name" value="Homodimeric domain of signal transducing histidine kinase"/>
    <property type="match status" value="1"/>
</dbReference>
<sequence>MEEDRWGLLQQFLRLANCGLTDYPRSIRDSLALLASSLKLEETALWLLGPGEDEFDQVATATGPQIFSPCARRPGRSTEAEALRLRHPVIRGLNAWYPVFDPGHNYGVLSLRSAEGNPLGTQDRELVAAVCQLLGTLARLHHHSREKHERASALDQFRTLSAENDRKFREISVLYRISRLMHSTLRLNELMHLILSAATVPDGGGFDRAMLFMVNERSGVLQGLLGVTREGAELVLPRQGSGRIWDRPEITPEVLEVQRRSQFCRRVVKQRLPLDLNDSALARAALTGQVVFVADPLGEDGSGAALAEALQLGPYLCAPLLGRERALGVLVVDNQSSAEEITPARRRFLELFVSHAGGAVENSMLVQRLEGAHHDLRETQERLIQGEKMAVLGEMAASVAHELKNPLVSIGGFAQRLVRQAADGSQVQEYSAIIAREVQRMEVMLSNILGFSKKQLLCFGECRLDEVIEEALALVTDALLHTSVRLVVEIAENLPTVQGDEQKLRQVMINFIANALQAMKEGGTLTVRAYRASLRGDAAAAIEIEDTGGGIPPQVLRNIFNPFFTTKEEGTGLGLSISHRIIEQHQGEIEVLNREHGAVFIVHLPAFRKHPSFR</sequence>
<name>A0A0M4D3L4_9BACT</name>
<dbReference type="PATRIC" id="fig|1603606.3.peg.3602"/>
<dbReference type="InterPro" id="IPR003594">
    <property type="entry name" value="HATPase_dom"/>
</dbReference>
<dbReference type="PROSITE" id="PS50109">
    <property type="entry name" value="HIS_KIN"/>
    <property type="match status" value="1"/>
</dbReference>
<dbReference type="Gene3D" id="1.10.287.130">
    <property type="match status" value="1"/>
</dbReference>